<sequence length="74" mass="7927">MAQKDDGKKHDPMDVASFPIAGAVASGENPDGNAPMTDKQAAELRQLCEKHDEAFDGTLTQDQAAARIEMLKKA</sequence>
<dbReference type="Pfam" id="PF11272">
    <property type="entry name" value="DUF3072"/>
    <property type="match status" value="1"/>
</dbReference>
<accession>A0A934IDT4</accession>
<gene>
    <name evidence="1" type="ORF">ILP92_07605</name>
</gene>
<proteinExistence type="predicted"/>
<evidence type="ECO:0000313" key="1">
    <source>
        <dbReference type="EMBL" id="MBJ3762607.1"/>
    </source>
</evidence>
<dbReference type="RefSeq" id="WP_198915785.1">
    <property type="nucleotide sequence ID" value="NZ_JAEKPD010000007.1"/>
</dbReference>
<dbReference type="Proteomes" id="UP000642488">
    <property type="component" value="Unassembled WGS sequence"/>
</dbReference>
<comment type="caution">
    <text evidence="1">The sequence shown here is derived from an EMBL/GenBank/DDBJ whole genome shotgun (WGS) entry which is preliminary data.</text>
</comment>
<name>A0A934IDT4_9RHOB</name>
<dbReference type="AlphaFoldDB" id="A0A934IDT4"/>
<organism evidence="1 2">
    <name type="scientific">Palleronia pontilimi</name>
    <dbReference type="NCBI Taxonomy" id="1964209"/>
    <lineage>
        <taxon>Bacteria</taxon>
        <taxon>Pseudomonadati</taxon>
        <taxon>Pseudomonadota</taxon>
        <taxon>Alphaproteobacteria</taxon>
        <taxon>Rhodobacterales</taxon>
        <taxon>Roseobacteraceae</taxon>
        <taxon>Palleronia</taxon>
    </lineage>
</organism>
<reference evidence="1" key="1">
    <citation type="submission" date="2020-12" db="EMBL/GenBank/DDBJ databases">
        <title>Bacterial taxonomy.</title>
        <authorList>
            <person name="Pan X."/>
        </authorList>
    </citation>
    <scope>NUCLEOTIDE SEQUENCE</scope>
    <source>
        <strain evidence="1">KCTC 52957</strain>
    </source>
</reference>
<evidence type="ECO:0000313" key="2">
    <source>
        <dbReference type="Proteomes" id="UP000642488"/>
    </source>
</evidence>
<dbReference type="EMBL" id="JAEKPD010000007">
    <property type="protein sequence ID" value="MBJ3762607.1"/>
    <property type="molecule type" value="Genomic_DNA"/>
</dbReference>
<dbReference type="InterPro" id="IPR021425">
    <property type="entry name" value="DUF3072"/>
</dbReference>
<protein>
    <submittedName>
        <fullName evidence="1">DUF3072 domain-containing protein</fullName>
    </submittedName>
</protein>
<keyword evidence="2" id="KW-1185">Reference proteome</keyword>